<reference evidence="12 13" key="1">
    <citation type="submission" date="2019-03" db="EMBL/GenBank/DDBJ databases">
        <title>Genomic Encyclopedia of Archaeal and Bacterial Type Strains, Phase II (KMG-II): from individual species to whole genera.</title>
        <authorList>
            <person name="Goeker M."/>
        </authorList>
    </citation>
    <scope>NUCLEOTIDE SEQUENCE [LARGE SCALE GENOMIC DNA]</scope>
    <source>
        <strain evidence="12 13">DSM 15388</strain>
    </source>
</reference>
<evidence type="ECO:0000256" key="5">
    <source>
        <dbReference type="ARBA" id="ARBA00023277"/>
    </source>
</evidence>
<protein>
    <recommendedName>
        <fullName evidence="2">cellulase</fullName>
        <ecNumber evidence="2">3.2.1.4</ecNumber>
    </recommendedName>
</protein>
<evidence type="ECO:0000256" key="7">
    <source>
        <dbReference type="ARBA" id="ARBA00023326"/>
    </source>
</evidence>
<comment type="similarity">
    <text evidence="8">Belongs to the glycosyl hydrolase 5 (cellulase A) family.</text>
</comment>
<dbReference type="GO" id="GO:0030245">
    <property type="term" value="P:cellulose catabolic process"/>
    <property type="evidence" value="ECO:0007669"/>
    <property type="project" value="UniProtKB-KW"/>
</dbReference>
<dbReference type="Proteomes" id="UP000295793">
    <property type="component" value="Unassembled WGS sequence"/>
</dbReference>
<evidence type="ECO:0000256" key="10">
    <source>
        <dbReference type="SAM" id="SignalP"/>
    </source>
</evidence>
<evidence type="ECO:0000256" key="2">
    <source>
        <dbReference type="ARBA" id="ARBA00012601"/>
    </source>
</evidence>
<dbReference type="PANTHER" id="PTHR35923">
    <property type="entry name" value="MAJOR EXTRACELLULAR ENDOGLUCANASE"/>
    <property type="match status" value="1"/>
</dbReference>
<feature type="domain" description="Glycoside hydrolase family 5" evidence="11">
    <location>
        <begin position="175"/>
        <end position="570"/>
    </location>
</feature>
<sequence length="610" mass="66925">MNNSLFNLTASSLLLVFLAGCSVESDVVDDILSDTEDTSEQTTDDTTTDDSTDDSEDSTDDSDDSTDDSDDSTDDSDDSTDDSDDSTDDSDDSTDDSDDSTDDSDDSTDDSDDSTDDSDDSTDDTASSVTGIYRIDENGYITENGSPFEPNCVSWFGLEGQHEPSDAEYNAGGAPMELYVGNMWWVQDGSEWPANGTGRTIEQTIEEAMAEGVNLIRLPIAPQTLDATDPQGVGSIGEYAFSTVSSDYSSDYSADEVVLKNHPDVVQENSRQALEDFITTADAYGLKVIIDIHSCSNYIGWRAGDLEATPPYVDADRVDYDYTREDYACGVDAGDGVTVHEYNEELWLETLAEVAGLSEELGVDNILGVDIFNEPWNYTWSEWKDLAEKAYDTISAVNDDMLIIVEGVGSALKDDTAVEHGDESSAPNWGENLYGFASDPLDIPQDRLILSPHTYGPSVFVKNIFLEQTEACEGLEGDDAGEAGCDIVIDSEALEAAWEEHFGYLRDEGYAVLVGEFGGMIDWPAGADDYYQDLWDHLSDDNVDEQWQNALVDYMVDQDIEGCYWSLNPESADTGGLYNHAWEADTNEGGWGTWEDFNDTKLDIVKKLWN</sequence>
<comment type="caution">
    <text evidence="12">The sequence shown here is derived from an EMBL/GenBank/DDBJ whole genome shotgun (WGS) entry which is preliminary data.</text>
</comment>
<feature type="signal peptide" evidence="10">
    <location>
        <begin position="1"/>
        <end position="25"/>
    </location>
</feature>
<keyword evidence="6 8" id="KW-0326">Glycosidase</keyword>
<dbReference type="RefSeq" id="WP_207902766.1">
    <property type="nucleotide sequence ID" value="NZ_SLZR01000021.1"/>
</dbReference>
<evidence type="ECO:0000313" key="12">
    <source>
        <dbReference type="EMBL" id="TCS37102.1"/>
    </source>
</evidence>
<dbReference type="AlphaFoldDB" id="A0A4R3HVF8"/>
<dbReference type="EMBL" id="SLZR01000021">
    <property type="protein sequence ID" value="TCS37102.1"/>
    <property type="molecule type" value="Genomic_DNA"/>
</dbReference>
<evidence type="ECO:0000313" key="13">
    <source>
        <dbReference type="Proteomes" id="UP000295793"/>
    </source>
</evidence>
<dbReference type="SUPFAM" id="SSF51445">
    <property type="entry name" value="(Trans)glycosidases"/>
    <property type="match status" value="1"/>
</dbReference>
<dbReference type="InterPro" id="IPR001547">
    <property type="entry name" value="Glyco_hydro_5"/>
</dbReference>
<feature type="chain" id="PRO_5020433853" description="cellulase" evidence="10">
    <location>
        <begin position="26"/>
        <end position="610"/>
    </location>
</feature>
<evidence type="ECO:0000256" key="4">
    <source>
        <dbReference type="ARBA" id="ARBA00023001"/>
    </source>
</evidence>
<evidence type="ECO:0000259" key="11">
    <source>
        <dbReference type="Pfam" id="PF00150"/>
    </source>
</evidence>
<proteinExistence type="inferred from homology"/>
<evidence type="ECO:0000256" key="8">
    <source>
        <dbReference type="RuleBase" id="RU361153"/>
    </source>
</evidence>
<evidence type="ECO:0000256" key="9">
    <source>
        <dbReference type="SAM" id="MobiDB-lite"/>
    </source>
</evidence>
<feature type="compositionally biased region" description="Acidic residues" evidence="9">
    <location>
        <begin position="32"/>
        <end position="123"/>
    </location>
</feature>
<dbReference type="Gene3D" id="3.20.20.80">
    <property type="entry name" value="Glycosidases"/>
    <property type="match status" value="1"/>
</dbReference>
<dbReference type="PANTHER" id="PTHR35923:SF2">
    <property type="entry name" value="ENDOGLUCANASE"/>
    <property type="match status" value="1"/>
</dbReference>
<dbReference type="GO" id="GO:0008810">
    <property type="term" value="F:cellulase activity"/>
    <property type="evidence" value="ECO:0007669"/>
    <property type="project" value="UniProtKB-EC"/>
</dbReference>
<evidence type="ECO:0000256" key="6">
    <source>
        <dbReference type="ARBA" id="ARBA00023295"/>
    </source>
</evidence>
<keyword evidence="5" id="KW-0119">Carbohydrate metabolism</keyword>
<organism evidence="12 13">
    <name type="scientific">Reinekea marinisedimentorum</name>
    <dbReference type="NCBI Taxonomy" id="230495"/>
    <lineage>
        <taxon>Bacteria</taxon>
        <taxon>Pseudomonadati</taxon>
        <taxon>Pseudomonadota</taxon>
        <taxon>Gammaproteobacteria</taxon>
        <taxon>Oceanospirillales</taxon>
        <taxon>Saccharospirillaceae</taxon>
        <taxon>Reinekea</taxon>
    </lineage>
</organism>
<dbReference type="EC" id="3.2.1.4" evidence="2"/>
<keyword evidence="3 8" id="KW-0378">Hydrolase</keyword>
<evidence type="ECO:0000256" key="3">
    <source>
        <dbReference type="ARBA" id="ARBA00022801"/>
    </source>
</evidence>
<keyword evidence="7" id="KW-0624">Polysaccharide degradation</keyword>
<dbReference type="InterPro" id="IPR017853">
    <property type="entry name" value="GH"/>
</dbReference>
<gene>
    <name evidence="12" type="ORF">BCF53_12120</name>
</gene>
<dbReference type="Pfam" id="PF00150">
    <property type="entry name" value="Cellulase"/>
    <property type="match status" value="1"/>
</dbReference>
<evidence type="ECO:0000256" key="1">
    <source>
        <dbReference type="ARBA" id="ARBA00000966"/>
    </source>
</evidence>
<name>A0A4R3HVF8_9GAMM</name>
<comment type="catalytic activity">
    <reaction evidence="1">
        <text>Endohydrolysis of (1-&gt;4)-beta-D-glucosidic linkages in cellulose, lichenin and cereal beta-D-glucans.</text>
        <dbReference type="EC" id="3.2.1.4"/>
    </reaction>
</comment>
<keyword evidence="10" id="KW-0732">Signal</keyword>
<accession>A0A4R3HVF8</accession>
<feature type="region of interest" description="Disordered" evidence="9">
    <location>
        <begin position="32"/>
        <end position="130"/>
    </location>
</feature>
<keyword evidence="13" id="KW-1185">Reference proteome</keyword>
<keyword evidence="4" id="KW-0136">Cellulose degradation</keyword>